<dbReference type="AlphaFoldDB" id="A0A7S4AI25"/>
<sequence>MNTQLTNTTKGSHAYAVDALTATVDQLWTEIDMNQHNVNTIASTQNQMLAQLEQAYSTHYVPSVVSASTTTSTPSSLANSAMEQQSDKLDQMFQQFLQQQINNTTRHLNSNGPTTNRNRNRDQGDPNVALRQWTFWCYSCGTNVSHNSVDCHRTKLQLPDHQKYKVTATKDNPQEGNSSKDHLWMK</sequence>
<reference evidence="2" key="1">
    <citation type="submission" date="2021-01" db="EMBL/GenBank/DDBJ databases">
        <authorList>
            <person name="Corre E."/>
            <person name="Pelletier E."/>
            <person name="Niang G."/>
            <person name="Scheremetjew M."/>
            <person name="Finn R."/>
            <person name="Kale V."/>
            <person name="Holt S."/>
            <person name="Cochrane G."/>
            <person name="Meng A."/>
            <person name="Brown T."/>
            <person name="Cohen L."/>
        </authorList>
    </citation>
    <scope>NUCLEOTIDE SEQUENCE</scope>
    <source>
        <strain evidence="2">10249 10 AB</strain>
    </source>
</reference>
<dbReference type="EMBL" id="HBIX01012201">
    <property type="protein sequence ID" value="CAE0716385.1"/>
    <property type="molecule type" value="Transcribed_RNA"/>
</dbReference>
<feature type="compositionally biased region" description="Polar residues" evidence="1">
    <location>
        <begin position="104"/>
        <end position="117"/>
    </location>
</feature>
<evidence type="ECO:0000256" key="1">
    <source>
        <dbReference type="SAM" id="MobiDB-lite"/>
    </source>
</evidence>
<protein>
    <submittedName>
        <fullName evidence="2">Uncharacterized protein</fullName>
    </submittedName>
</protein>
<feature type="region of interest" description="Disordered" evidence="1">
    <location>
        <begin position="162"/>
        <end position="186"/>
    </location>
</feature>
<gene>
    <name evidence="2" type="ORF">PAUS00366_LOCUS9137</name>
</gene>
<feature type="region of interest" description="Disordered" evidence="1">
    <location>
        <begin position="104"/>
        <end position="125"/>
    </location>
</feature>
<accession>A0A7S4AI25</accession>
<evidence type="ECO:0000313" key="2">
    <source>
        <dbReference type="EMBL" id="CAE0716385.1"/>
    </source>
</evidence>
<name>A0A7S4AI25_9STRA</name>
<organism evidence="2">
    <name type="scientific">Pseudo-nitzschia australis</name>
    <dbReference type="NCBI Taxonomy" id="44445"/>
    <lineage>
        <taxon>Eukaryota</taxon>
        <taxon>Sar</taxon>
        <taxon>Stramenopiles</taxon>
        <taxon>Ochrophyta</taxon>
        <taxon>Bacillariophyta</taxon>
        <taxon>Bacillariophyceae</taxon>
        <taxon>Bacillariophycidae</taxon>
        <taxon>Bacillariales</taxon>
        <taxon>Bacillariaceae</taxon>
        <taxon>Pseudo-nitzschia</taxon>
    </lineage>
</organism>
<proteinExistence type="predicted"/>